<feature type="region of interest" description="Disordered" evidence="1">
    <location>
        <begin position="33"/>
        <end position="80"/>
    </location>
</feature>
<keyword evidence="2" id="KW-0472">Membrane</keyword>
<keyword evidence="5" id="KW-1185">Reference proteome</keyword>
<sequence>MSVETKDRITCHVLDTTLGKPARGVRVKLELISTTTPSPTQNNNNDTFSSSSVATATANAAPTSATAHPSATNPVVFESQTDEDGRIKVWLPYSSPTSSGEVPVYTLEDVLGSMHAGGGGGGESRWTLRFDSAGYFGGADKTFYPEVDVTFTVREGERYHVPLLLAPYAYMVLAVMAAGLRAVYDLEDAFSVLGTVFICCPWRAC</sequence>
<organism evidence="4 5">
    <name type="scientific">Parathielavia hyrcaniae</name>
    <dbReference type="NCBI Taxonomy" id="113614"/>
    <lineage>
        <taxon>Eukaryota</taxon>
        <taxon>Fungi</taxon>
        <taxon>Dikarya</taxon>
        <taxon>Ascomycota</taxon>
        <taxon>Pezizomycotina</taxon>
        <taxon>Sordariomycetes</taxon>
        <taxon>Sordariomycetidae</taxon>
        <taxon>Sordariales</taxon>
        <taxon>Chaetomiaceae</taxon>
        <taxon>Parathielavia</taxon>
    </lineage>
</organism>
<comment type="caution">
    <text evidence="4">The sequence shown here is derived from an EMBL/GenBank/DDBJ whole genome shotgun (WGS) entry which is preliminary data.</text>
</comment>
<protein>
    <submittedName>
        <fullName evidence="4">Transthyretin</fullName>
    </submittedName>
</protein>
<dbReference type="EMBL" id="MU863626">
    <property type="protein sequence ID" value="KAK4104920.1"/>
    <property type="molecule type" value="Genomic_DNA"/>
</dbReference>
<dbReference type="InterPro" id="IPR036817">
    <property type="entry name" value="Transthyretin/HIU_hydrolase_sf"/>
</dbReference>
<dbReference type="InterPro" id="IPR023418">
    <property type="entry name" value="Thyroxine_BS"/>
</dbReference>
<keyword evidence="2" id="KW-1133">Transmembrane helix</keyword>
<dbReference type="SUPFAM" id="SSF49472">
    <property type="entry name" value="Transthyretin (synonym: prealbumin)"/>
    <property type="match status" value="1"/>
</dbReference>
<evidence type="ECO:0000313" key="4">
    <source>
        <dbReference type="EMBL" id="KAK4104920.1"/>
    </source>
</evidence>
<feature type="compositionally biased region" description="Low complexity" evidence="1">
    <location>
        <begin position="33"/>
        <end position="72"/>
    </location>
</feature>
<dbReference type="InterPro" id="IPR023416">
    <property type="entry name" value="Transthyretin/HIU_hydrolase_d"/>
</dbReference>
<keyword evidence="2" id="KW-0812">Transmembrane</keyword>
<evidence type="ECO:0000256" key="2">
    <source>
        <dbReference type="SAM" id="Phobius"/>
    </source>
</evidence>
<feature type="domain" description="Transthyretin/hydroxyisourate hydrolase" evidence="3">
    <location>
        <begin position="9"/>
        <end position="42"/>
    </location>
</feature>
<dbReference type="PANTHER" id="PTHR10395">
    <property type="entry name" value="URICASE AND TRANSTHYRETIN-RELATED"/>
    <property type="match status" value="1"/>
</dbReference>
<name>A0AAN6T4J3_9PEZI</name>
<accession>A0AAN6T4J3</accession>
<dbReference type="Proteomes" id="UP001305647">
    <property type="component" value="Unassembled WGS sequence"/>
</dbReference>
<evidence type="ECO:0000256" key="1">
    <source>
        <dbReference type="SAM" id="MobiDB-lite"/>
    </source>
</evidence>
<feature type="transmembrane region" description="Helical" evidence="2">
    <location>
        <begin position="163"/>
        <end position="184"/>
    </location>
</feature>
<dbReference type="Gene3D" id="2.60.40.180">
    <property type="entry name" value="Transthyretin/hydroxyisourate hydrolase domain"/>
    <property type="match status" value="1"/>
</dbReference>
<reference evidence="4" key="1">
    <citation type="journal article" date="2023" name="Mol. Phylogenet. Evol.">
        <title>Genome-scale phylogeny and comparative genomics of the fungal order Sordariales.</title>
        <authorList>
            <person name="Hensen N."/>
            <person name="Bonometti L."/>
            <person name="Westerberg I."/>
            <person name="Brannstrom I.O."/>
            <person name="Guillou S."/>
            <person name="Cros-Aarteil S."/>
            <person name="Calhoun S."/>
            <person name="Haridas S."/>
            <person name="Kuo A."/>
            <person name="Mondo S."/>
            <person name="Pangilinan J."/>
            <person name="Riley R."/>
            <person name="LaButti K."/>
            <person name="Andreopoulos B."/>
            <person name="Lipzen A."/>
            <person name="Chen C."/>
            <person name="Yan M."/>
            <person name="Daum C."/>
            <person name="Ng V."/>
            <person name="Clum A."/>
            <person name="Steindorff A."/>
            <person name="Ohm R.A."/>
            <person name="Martin F."/>
            <person name="Silar P."/>
            <person name="Natvig D.O."/>
            <person name="Lalanne C."/>
            <person name="Gautier V."/>
            <person name="Ament-Velasquez S.L."/>
            <person name="Kruys A."/>
            <person name="Hutchinson M.I."/>
            <person name="Powell A.J."/>
            <person name="Barry K."/>
            <person name="Miller A.N."/>
            <person name="Grigoriev I.V."/>
            <person name="Debuchy R."/>
            <person name="Gladieux P."/>
            <person name="Hiltunen Thoren M."/>
            <person name="Johannesson H."/>
        </authorList>
    </citation>
    <scope>NUCLEOTIDE SEQUENCE</scope>
    <source>
        <strain evidence="4">CBS 757.83</strain>
    </source>
</reference>
<feature type="domain" description="Transthyretin/hydroxyisourate hydrolase" evidence="3">
    <location>
        <begin position="72"/>
        <end position="171"/>
    </location>
</feature>
<reference evidence="4" key="2">
    <citation type="submission" date="2023-05" db="EMBL/GenBank/DDBJ databases">
        <authorList>
            <consortium name="Lawrence Berkeley National Laboratory"/>
            <person name="Steindorff A."/>
            <person name="Hensen N."/>
            <person name="Bonometti L."/>
            <person name="Westerberg I."/>
            <person name="Brannstrom I.O."/>
            <person name="Guillou S."/>
            <person name="Cros-Aarteil S."/>
            <person name="Calhoun S."/>
            <person name="Haridas S."/>
            <person name="Kuo A."/>
            <person name="Mondo S."/>
            <person name="Pangilinan J."/>
            <person name="Riley R."/>
            <person name="Labutti K."/>
            <person name="Andreopoulos B."/>
            <person name="Lipzen A."/>
            <person name="Chen C."/>
            <person name="Yanf M."/>
            <person name="Daum C."/>
            <person name="Ng V."/>
            <person name="Clum A."/>
            <person name="Ohm R."/>
            <person name="Martin F."/>
            <person name="Silar P."/>
            <person name="Natvig D."/>
            <person name="Lalanne C."/>
            <person name="Gautier V."/>
            <person name="Ament-Velasquez S.L."/>
            <person name="Kruys A."/>
            <person name="Hutchinson M.I."/>
            <person name="Powell A.J."/>
            <person name="Barry K."/>
            <person name="Miller A.N."/>
            <person name="Grigoriev I.V."/>
            <person name="Debuchy R."/>
            <person name="Gladieux P."/>
            <person name="Thoren M.H."/>
            <person name="Johannesson H."/>
        </authorList>
    </citation>
    <scope>NUCLEOTIDE SEQUENCE</scope>
    <source>
        <strain evidence="4">CBS 757.83</strain>
    </source>
</reference>
<dbReference type="PROSITE" id="PS00768">
    <property type="entry name" value="TRANSTHYRETIN_1"/>
    <property type="match status" value="1"/>
</dbReference>
<dbReference type="AlphaFoldDB" id="A0AAN6T4J3"/>
<dbReference type="GO" id="GO:0006144">
    <property type="term" value="P:purine nucleobase metabolic process"/>
    <property type="evidence" value="ECO:0007669"/>
    <property type="project" value="TreeGrafter"/>
</dbReference>
<dbReference type="Pfam" id="PF00576">
    <property type="entry name" value="Transthyretin"/>
    <property type="match status" value="2"/>
</dbReference>
<gene>
    <name evidence="4" type="ORF">N658DRAFT_483737</name>
</gene>
<proteinExistence type="predicted"/>
<evidence type="ECO:0000259" key="3">
    <source>
        <dbReference type="Pfam" id="PF00576"/>
    </source>
</evidence>
<dbReference type="PANTHER" id="PTHR10395:SF7">
    <property type="entry name" value="5-HYDROXYISOURATE HYDROLASE"/>
    <property type="match status" value="1"/>
</dbReference>
<evidence type="ECO:0000313" key="5">
    <source>
        <dbReference type="Proteomes" id="UP001305647"/>
    </source>
</evidence>